<sequence>MGTHFSQLFWGLLIVLLDFSINGFDLLPDGVGYLIMAAGCYGLASLSPRFLTAQTLCLVLAVLWLIHFAIDGTAAVFFKFLMQVVNCVMIWQLLGGIREFALSKTRQDLARRAENRRLAYVALLAVSTILAIGIQDSPEIAPVAIVPVIALLVLIVMILHLIHRVKVELVAPERLVSEPAVDQEVNQEIEE</sequence>
<keyword evidence="1" id="KW-1133">Transmembrane helix</keyword>
<keyword evidence="1" id="KW-0812">Transmembrane</keyword>
<protein>
    <submittedName>
        <fullName evidence="2">Uncharacterized protein</fullName>
    </submittedName>
</protein>
<feature type="transmembrane region" description="Helical" evidence="1">
    <location>
        <begin position="30"/>
        <end position="46"/>
    </location>
</feature>
<proteinExistence type="predicted"/>
<evidence type="ECO:0000313" key="3">
    <source>
        <dbReference type="Proteomes" id="UP000320839"/>
    </source>
</evidence>
<dbReference type="EMBL" id="CP036317">
    <property type="protein sequence ID" value="QDV21638.1"/>
    <property type="molecule type" value="Genomic_DNA"/>
</dbReference>
<feature type="transmembrane region" description="Helical" evidence="1">
    <location>
        <begin position="53"/>
        <end position="70"/>
    </location>
</feature>
<dbReference type="RefSeq" id="WP_145460307.1">
    <property type="nucleotide sequence ID" value="NZ_CP036317.1"/>
</dbReference>
<feature type="transmembrane region" description="Helical" evidence="1">
    <location>
        <begin position="140"/>
        <end position="162"/>
    </location>
</feature>
<name>A0A518FZ40_9PLAN</name>
<reference evidence="2 3" key="1">
    <citation type="submission" date="2019-02" db="EMBL/GenBank/DDBJ databases">
        <title>Deep-cultivation of Planctomycetes and their phenomic and genomic characterization uncovers novel biology.</title>
        <authorList>
            <person name="Wiegand S."/>
            <person name="Jogler M."/>
            <person name="Boedeker C."/>
            <person name="Pinto D."/>
            <person name="Vollmers J."/>
            <person name="Rivas-Marin E."/>
            <person name="Kohn T."/>
            <person name="Peeters S.H."/>
            <person name="Heuer A."/>
            <person name="Rast P."/>
            <person name="Oberbeckmann S."/>
            <person name="Bunk B."/>
            <person name="Jeske O."/>
            <person name="Meyerdierks A."/>
            <person name="Storesund J.E."/>
            <person name="Kallscheuer N."/>
            <person name="Luecker S."/>
            <person name="Lage O.M."/>
            <person name="Pohl T."/>
            <person name="Merkel B.J."/>
            <person name="Hornburger P."/>
            <person name="Mueller R.-W."/>
            <person name="Bruemmer F."/>
            <person name="Labrenz M."/>
            <person name="Spormann A.M."/>
            <person name="Op den Camp H."/>
            <person name="Overmann J."/>
            <person name="Amann R."/>
            <person name="Jetten M.S.M."/>
            <person name="Mascher T."/>
            <person name="Medema M.H."/>
            <person name="Devos D.P."/>
            <person name="Kaster A.-K."/>
            <person name="Ovreas L."/>
            <person name="Rohde M."/>
            <person name="Galperin M.Y."/>
            <person name="Jogler C."/>
        </authorList>
    </citation>
    <scope>NUCLEOTIDE SEQUENCE [LARGE SCALE GENOMIC DNA]</scope>
    <source>
        <strain evidence="2 3">Pan153</strain>
    </source>
</reference>
<organism evidence="2 3">
    <name type="scientific">Gimesia panareensis</name>
    <dbReference type="NCBI Taxonomy" id="2527978"/>
    <lineage>
        <taxon>Bacteria</taxon>
        <taxon>Pseudomonadati</taxon>
        <taxon>Planctomycetota</taxon>
        <taxon>Planctomycetia</taxon>
        <taxon>Planctomycetales</taxon>
        <taxon>Planctomycetaceae</taxon>
        <taxon>Gimesia</taxon>
    </lineage>
</organism>
<evidence type="ECO:0000313" key="2">
    <source>
        <dbReference type="EMBL" id="QDV21638.1"/>
    </source>
</evidence>
<feature type="transmembrane region" description="Helical" evidence="1">
    <location>
        <begin position="76"/>
        <end position="97"/>
    </location>
</feature>
<evidence type="ECO:0000256" key="1">
    <source>
        <dbReference type="SAM" id="Phobius"/>
    </source>
</evidence>
<accession>A0A518FZ40</accession>
<dbReference type="OrthoDB" id="2596219at2"/>
<keyword evidence="1" id="KW-0472">Membrane</keyword>
<dbReference type="Proteomes" id="UP000320839">
    <property type="component" value="Chromosome"/>
</dbReference>
<dbReference type="AlphaFoldDB" id="A0A518FZ40"/>
<gene>
    <name evidence="2" type="ORF">Pan153_63280</name>
</gene>
<feature type="transmembrane region" description="Helical" evidence="1">
    <location>
        <begin position="118"/>
        <end position="134"/>
    </location>
</feature>